<dbReference type="FunFam" id="3.40.1170.10:FF:000019">
    <property type="entry name" value="DNA mismatch repair protein"/>
    <property type="match status" value="1"/>
</dbReference>
<dbReference type="Pfam" id="PF01624">
    <property type="entry name" value="MutS_I"/>
    <property type="match status" value="1"/>
</dbReference>
<dbReference type="HOGENOM" id="CLU_002472_1_2_1"/>
<dbReference type="InterPro" id="IPR036187">
    <property type="entry name" value="DNA_mismatch_repair_MutS_sf"/>
</dbReference>
<proteinExistence type="inferred from homology"/>
<feature type="compositionally biased region" description="Basic residues" evidence="6">
    <location>
        <begin position="23"/>
        <end position="34"/>
    </location>
</feature>
<dbReference type="GeneID" id="5045230"/>
<dbReference type="Gene3D" id="1.10.1420.10">
    <property type="match status" value="2"/>
</dbReference>
<dbReference type="Gene3D" id="3.40.1170.10">
    <property type="entry name" value="DNA repair protein MutS, domain I"/>
    <property type="match status" value="1"/>
</dbReference>
<dbReference type="InterPro" id="IPR036678">
    <property type="entry name" value="MutS_con_dom_sf"/>
</dbReference>
<dbReference type="SMART" id="SM00533">
    <property type="entry name" value="MUTSd"/>
    <property type="match status" value="1"/>
</dbReference>
<dbReference type="GO" id="GO:0032301">
    <property type="term" value="C:MutSalpha complex"/>
    <property type="evidence" value="ECO:0000318"/>
    <property type="project" value="GO_Central"/>
</dbReference>
<keyword evidence="9" id="KW-1185">Reference proteome</keyword>
<dbReference type="Pfam" id="PF05190">
    <property type="entry name" value="MutS_IV"/>
    <property type="match status" value="1"/>
</dbReference>
<dbReference type="eggNOG" id="KOG0217">
    <property type="taxonomic scope" value="Eukaryota"/>
</dbReference>
<feature type="compositionally biased region" description="Basic residues" evidence="6">
    <location>
        <begin position="71"/>
        <end position="84"/>
    </location>
</feature>
<dbReference type="GO" id="GO:0140664">
    <property type="term" value="F:ATP-dependent DNA damage sensor activity"/>
    <property type="evidence" value="ECO:0007669"/>
    <property type="project" value="InterPro"/>
</dbReference>
<dbReference type="InterPro" id="IPR007861">
    <property type="entry name" value="DNA_mismatch_repair_MutS_clamp"/>
</dbReference>
<dbReference type="GO" id="GO:0030983">
    <property type="term" value="F:mismatched DNA binding"/>
    <property type="evidence" value="ECO:0000318"/>
    <property type="project" value="GO_Central"/>
</dbReference>
<dbReference type="Pfam" id="PF00488">
    <property type="entry name" value="MutS_V"/>
    <property type="match status" value="1"/>
</dbReference>
<protein>
    <recommendedName>
        <fullName evidence="7">DNA mismatch repair proteins mutS family domain-containing protein</fullName>
    </recommendedName>
</protein>
<dbReference type="EMBL" id="CT868666">
    <property type="protein sequence ID" value="CAK92048.1"/>
    <property type="molecule type" value="Genomic_DNA"/>
</dbReference>
<evidence type="ECO:0000256" key="6">
    <source>
        <dbReference type="SAM" id="MobiDB-lite"/>
    </source>
</evidence>
<dbReference type="SUPFAM" id="SSF48334">
    <property type="entry name" value="DNA repair protein MutS, domain III"/>
    <property type="match status" value="1"/>
</dbReference>
<evidence type="ECO:0000256" key="5">
    <source>
        <dbReference type="ARBA" id="ARBA00023125"/>
    </source>
</evidence>
<feature type="compositionally biased region" description="Basic and acidic residues" evidence="6">
    <location>
        <begin position="35"/>
        <end position="52"/>
    </location>
</feature>
<dbReference type="InterPro" id="IPR007695">
    <property type="entry name" value="DNA_mismatch_repair_MutS-lik_N"/>
</dbReference>
<keyword evidence="4" id="KW-0067">ATP-binding</keyword>
<evidence type="ECO:0000256" key="3">
    <source>
        <dbReference type="ARBA" id="ARBA00022763"/>
    </source>
</evidence>
<dbReference type="Gene3D" id="3.30.420.110">
    <property type="entry name" value="MutS, connector domain"/>
    <property type="match status" value="1"/>
</dbReference>
<feature type="compositionally biased region" description="Basic and acidic residues" evidence="6">
    <location>
        <begin position="59"/>
        <end position="70"/>
    </location>
</feature>
<evidence type="ECO:0000256" key="2">
    <source>
        <dbReference type="ARBA" id="ARBA00022741"/>
    </source>
</evidence>
<dbReference type="InParanoid" id="A0E9T1"/>
<keyword evidence="2" id="KW-0547">Nucleotide-binding</keyword>
<feature type="domain" description="DNA mismatch repair proteins mutS family" evidence="7">
    <location>
        <begin position="951"/>
        <end position="967"/>
    </location>
</feature>
<feature type="compositionally biased region" description="Basic and acidic residues" evidence="6">
    <location>
        <begin position="85"/>
        <end position="105"/>
    </location>
</feature>
<dbReference type="PIRSF" id="PIRSF037677">
    <property type="entry name" value="DNA_mis_repair_Msh6"/>
    <property type="match status" value="1"/>
</dbReference>
<dbReference type="STRING" id="5888.A0E9T1"/>
<dbReference type="OrthoDB" id="10252754at2759"/>
<dbReference type="Pfam" id="PF05192">
    <property type="entry name" value="MutS_III"/>
    <property type="match status" value="1"/>
</dbReference>
<organism evidence="8 9">
    <name type="scientific">Paramecium tetraurelia</name>
    <dbReference type="NCBI Taxonomy" id="5888"/>
    <lineage>
        <taxon>Eukaryota</taxon>
        <taxon>Sar</taxon>
        <taxon>Alveolata</taxon>
        <taxon>Ciliophora</taxon>
        <taxon>Intramacronucleata</taxon>
        <taxon>Oligohymenophorea</taxon>
        <taxon>Peniculida</taxon>
        <taxon>Parameciidae</taxon>
        <taxon>Paramecium</taxon>
    </lineage>
</organism>
<evidence type="ECO:0000256" key="4">
    <source>
        <dbReference type="ARBA" id="ARBA00022840"/>
    </source>
</evidence>
<dbReference type="SUPFAM" id="SSF52540">
    <property type="entry name" value="P-loop containing nucleoside triphosphate hydrolases"/>
    <property type="match status" value="1"/>
</dbReference>
<keyword evidence="3" id="KW-0227">DNA damage</keyword>
<dbReference type="AlphaFoldDB" id="A0E9T1"/>
<dbReference type="InterPro" id="IPR027417">
    <property type="entry name" value="P-loop_NTPase"/>
</dbReference>
<evidence type="ECO:0000259" key="7">
    <source>
        <dbReference type="PROSITE" id="PS00486"/>
    </source>
</evidence>
<dbReference type="FunFam" id="3.40.50.300:FF:003734">
    <property type="entry name" value="DNA mismatch repair protein"/>
    <property type="match status" value="1"/>
</dbReference>
<dbReference type="GO" id="GO:0005634">
    <property type="term" value="C:nucleus"/>
    <property type="evidence" value="ECO:0000318"/>
    <property type="project" value="GO_Central"/>
</dbReference>
<dbReference type="PROSITE" id="PS00486">
    <property type="entry name" value="DNA_MISMATCH_REPAIR_2"/>
    <property type="match status" value="1"/>
</dbReference>
<dbReference type="GO" id="GO:0005524">
    <property type="term" value="F:ATP binding"/>
    <property type="evidence" value="ECO:0007669"/>
    <property type="project" value="UniProtKB-KW"/>
</dbReference>
<accession>A0E9T1</accession>
<dbReference type="InterPro" id="IPR007696">
    <property type="entry name" value="DNA_mismatch_repair_MutS_core"/>
</dbReference>
<dbReference type="Gene3D" id="3.40.50.300">
    <property type="entry name" value="P-loop containing nucleotide triphosphate hydrolases"/>
    <property type="match status" value="1"/>
</dbReference>
<dbReference type="InterPro" id="IPR016151">
    <property type="entry name" value="DNA_mismatch_repair_MutS_N"/>
</dbReference>
<dbReference type="OMA" id="IKNICHP"/>
<dbReference type="Proteomes" id="UP000000600">
    <property type="component" value="Unassembled WGS sequence"/>
</dbReference>
<dbReference type="PANTHER" id="PTHR11361:SF148">
    <property type="entry name" value="DNA MISMATCH REPAIR PROTEIN MSH6"/>
    <property type="match status" value="1"/>
</dbReference>
<evidence type="ECO:0000313" key="9">
    <source>
        <dbReference type="Proteomes" id="UP000000600"/>
    </source>
</evidence>
<dbReference type="SUPFAM" id="SSF55271">
    <property type="entry name" value="DNA repair protein MutS, domain I"/>
    <property type="match status" value="1"/>
</dbReference>
<sequence length="1084" mass="126822">MRKNEDADNDDMLFEISKEQKRNKSTKRNRSTSRAKKDDDDNHNDNTPEASKEQPSSQHKIEDDKQDKSNRRQKSKGAKQSKQPKKSEQQEQKLHQKEQQPTKRDKEYFKLALQTLPTFLQPENIRDSKGRRPNEPNYNPSTLYISNYEYEKLSPIFKQYWNVKKNNFEFIAFFRCGSWIAVLYNDAIVIAQMFNRYLGFWGKDTPCLTIYDNQLPIYQRALLEKGYKIMMIDQQEFSDKTNKEDGEIIRREITQMITRGTLQELGDTDSYEQRNLLVLVFSNAPANSKGHSYIYGVSIVDCTTNQFSFDQFYDDAQSNHLKSVIYNTKPVEVILCSIPYEIERIIKNICHPTVVISQLPFSDCQFIFHQLKIEYLELHNKQTNHKSKQLDDLALPVQKNQSEQKMNINQISKQEIREEQCAENYQLSQDYPTLLIELETQFNHEKKSSNQEDNESNFYSYYYVLQSFYILLSYLRQLLISNSVYRRGKFNFLDSNMIRSAHLYLDAQTLESLEIFDVNLKTKVTNSDSLFSYLDRCSTYPGKRLLTKWVQSPLQNYNSIIERQQCVKELCNFLPQCYEFQKKISSLPDLERAIIRCFNTIHSHKLKAVPSCGKTKLKEIKNVLSNVRQAAEAFKIFDQDNNNFKSQKLQDIFNYKQNTQILKQSLNELEKCLNMEDNEPKPIQGASSEYDETLTKITDITDSLQDELEKWKSKLKCPDIIYYHSKIRYQMQIPENQLSNKQKHKELIITSKTPEYERFQTPFIEEQLHQLKLAEHELSQKLLPFINEYFTKFYSYRKEFLQLISFLSEADCLISLAIVSKEQKMASCFPKINKDSDEREFKLVEAYHPCLLKDTSIEWVPNTIKFSDSIDTLLLTGPNMSGKSTLLRLIGVSIILAQIGCAVPANSFSLTPFDRIFCRLGATDRLLEGKSTFFIELEETKTILDHSTSKSFVIIDELGRGTSTYDGIALASAVLRYLQEKIKPLTIFATHYHILLDEFELFKNINQCVMLYYQNKDQLIFRYKLVEGVAERSFSTNVALKAGIPQEVIQTAKQMETRITKEESNIKKNREILQKFNQILTELV</sequence>
<dbReference type="KEGG" id="ptm:GSPATT00024779001"/>
<dbReference type="InterPro" id="IPR000432">
    <property type="entry name" value="DNA_mismatch_repair_MutS_C"/>
</dbReference>
<feature type="region of interest" description="Disordered" evidence="6">
    <location>
        <begin position="1"/>
        <end position="105"/>
    </location>
</feature>
<reference evidence="8 9" key="1">
    <citation type="journal article" date="2006" name="Nature">
        <title>Global trends of whole-genome duplications revealed by the ciliate Paramecium tetraurelia.</title>
        <authorList>
            <consortium name="Genoscope"/>
            <person name="Aury J.-M."/>
            <person name="Jaillon O."/>
            <person name="Duret L."/>
            <person name="Noel B."/>
            <person name="Jubin C."/>
            <person name="Porcel B.M."/>
            <person name="Segurens B."/>
            <person name="Daubin V."/>
            <person name="Anthouard V."/>
            <person name="Aiach N."/>
            <person name="Arnaiz O."/>
            <person name="Billaut A."/>
            <person name="Beisson J."/>
            <person name="Blanc I."/>
            <person name="Bouhouche K."/>
            <person name="Camara F."/>
            <person name="Duharcourt S."/>
            <person name="Guigo R."/>
            <person name="Gogendeau D."/>
            <person name="Katinka M."/>
            <person name="Keller A.-M."/>
            <person name="Kissmehl R."/>
            <person name="Klotz C."/>
            <person name="Koll F."/>
            <person name="Le Moue A."/>
            <person name="Lepere C."/>
            <person name="Malinsky S."/>
            <person name="Nowacki M."/>
            <person name="Nowak J.K."/>
            <person name="Plattner H."/>
            <person name="Poulain J."/>
            <person name="Ruiz F."/>
            <person name="Serrano V."/>
            <person name="Zagulski M."/>
            <person name="Dessen P."/>
            <person name="Betermier M."/>
            <person name="Weissenbach J."/>
            <person name="Scarpelli C."/>
            <person name="Schachter V."/>
            <person name="Sperling L."/>
            <person name="Meyer E."/>
            <person name="Cohen J."/>
            <person name="Wincker P."/>
        </authorList>
    </citation>
    <scope>NUCLEOTIDE SEQUENCE [LARGE SCALE GENOMIC DNA]</scope>
    <source>
        <strain evidence="8 9">Stock d4-2</strain>
    </source>
</reference>
<dbReference type="InterPro" id="IPR045076">
    <property type="entry name" value="MutS"/>
</dbReference>
<dbReference type="SMART" id="SM00534">
    <property type="entry name" value="MUTSac"/>
    <property type="match status" value="1"/>
</dbReference>
<gene>
    <name evidence="8" type="ORF">GSPATT00024779001</name>
</gene>
<name>A0E9T1_PARTE</name>
<dbReference type="GO" id="GO:0006298">
    <property type="term" value="P:mismatch repair"/>
    <property type="evidence" value="ECO:0000318"/>
    <property type="project" value="GO_Central"/>
</dbReference>
<evidence type="ECO:0000313" key="8">
    <source>
        <dbReference type="EMBL" id="CAK92048.1"/>
    </source>
</evidence>
<dbReference type="RefSeq" id="XP_001459445.1">
    <property type="nucleotide sequence ID" value="XM_001459408.1"/>
</dbReference>
<comment type="similarity">
    <text evidence="1">Belongs to the DNA mismatch repair MutS family.</text>
</comment>
<dbReference type="InterPro" id="IPR017261">
    <property type="entry name" value="DNA_mismatch_repair_MutS/MSH"/>
</dbReference>
<dbReference type="PANTHER" id="PTHR11361">
    <property type="entry name" value="DNA MISMATCH REPAIR PROTEIN MUTS FAMILY MEMBER"/>
    <property type="match status" value="1"/>
</dbReference>
<evidence type="ECO:0000256" key="1">
    <source>
        <dbReference type="ARBA" id="ARBA00006271"/>
    </source>
</evidence>
<keyword evidence="5" id="KW-0238">DNA-binding</keyword>